<comment type="caution">
    <text evidence="1">The sequence shown here is derived from an EMBL/GenBank/DDBJ whole genome shotgun (WGS) entry which is preliminary data.</text>
</comment>
<reference evidence="2" key="1">
    <citation type="journal article" date="2019" name="Int. J. Syst. Evol. Microbiol.">
        <title>The Global Catalogue of Microorganisms (GCM) 10K type strain sequencing project: providing services to taxonomists for standard genome sequencing and annotation.</title>
        <authorList>
            <consortium name="The Broad Institute Genomics Platform"/>
            <consortium name="The Broad Institute Genome Sequencing Center for Infectious Disease"/>
            <person name="Wu L."/>
            <person name="Ma J."/>
        </authorList>
    </citation>
    <scope>NUCLEOTIDE SEQUENCE [LARGE SCALE GENOMIC DNA]</scope>
    <source>
        <strain evidence="2">JCM 16014</strain>
    </source>
</reference>
<evidence type="ECO:0000313" key="2">
    <source>
        <dbReference type="Proteomes" id="UP001500751"/>
    </source>
</evidence>
<dbReference type="EMBL" id="BAAAQN010000034">
    <property type="protein sequence ID" value="GAA2043082.1"/>
    <property type="molecule type" value="Genomic_DNA"/>
</dbReference>
<dbReference type="Proteomes" id="UP001500751">
    <property type="component" value="Unassembled WGS sequence"/>
</dbReference>
<name>A0ABP5GD99_9ACTN</name>
<accession>A0ABP5GD99</accession>
<organism evidence="1 2">
    <name type="scientific">Catenulispora yoronensis</name>
    <dbReference type="NCBI Taxonomy" id="450799"/>
    <lineage>
        <taxon>Bacteria</taxon>
        <taxon>Bacillati</taxon>
        <taxon>Actinomycetota</taxon>
        <taxon>Actinomycetes</taxon>
        <taxon>Catenulisporales</taxon>
        <taxon>Catenulisporaceae</taxon>
        <taxon>Catenulispora</taxon>
    </lineage>
</organism>
<evidence type="ECO:0000313" key="1">
    <source>
        <dbReference type="EMBL" id="GAA2043082.1"/>
    </source>
</evidence>
<keyword evidence="2" id="KW-1185">Reference proteome</keyword>
<sequence>MSSNTKPAADPPSPVHMSVLDRQCEAFVPAKRRQRAFERSLLSNVLFETAAVVPDVYYLISQGLHGHVEAAIREDRPSLMAAAVASGVIISAFRDPDCDSFRTAYDIIRESGIVGLLEPTDCRDICAHLDRAADTGKSSGAFTFIPWPTESVGAMYERRMISFLQPEGDEPPSSSPGMRRMWDESREWRHDVLNEARGRDQSGFRRGSYMAALGESLGLRGVRIDDVSQLFQVPMAPERLKALQALCRWMTDCYAYNQARAFGAMPNFPAYHPDLTPSLLNSLEASTPPSLPETEIFEMTVTAKVPRPSVLLGMDPYKLLAVRDGEAGRAYLDALKEWRGDPRSDTAGEAVRRRFQGYAIALSKQAAKEGRYTESLLTLNLAKLPGPTRRFVKAGLVPAATAVATQVPDHLWYAIAGGASYAGYDWVVDVVRGKTQHVVRSELTIS</sequence>
<protein>
    <submittedName>
        <fullName evidence="1">Uncharacterized protein</fullName>
    </submittedName>
</protein>
<dbReference type="RefSeq" id="WP_344668331.1">
    <property type="nucleotide sequence ID" value="NZ_BAAAQN010000034.1"/>
</dbReference>
<gene>
    <name evidence="1" type="ORF">GCM10009839_52690</name>
</gene>
<proteinExistence type="predicted"/>